<sequence>MQLRWIILASALAGLAAGLLLSAPFARFIPPAEGHGAWYASRAAGLVAYGFLWLSLAGGLVMSSAWFDGIVNRARLLALHQSLALAGLALGLGHALVLIPDGWTHFGLADLFVPFASYYQPADAAMGTLALYLFAIVSFSFWFRGAIGPATWRWVHRASFVAYIAALWHGVRIGTDTGTLPVTLLYILTSSLLLGALAVRLTYVRPRRQPAARPPSRAAAEPAG</sequence>
<feature type="transmembrane region" description="Helical" evidence="1">
    <location>
        <begin position="154"/>
        <end position="171"/>
    </location>
</feature>
<gene>
    <name evidence="2" type="ORF">Tbon_03855</name>
</gene>
<keyword evidence="3" id="KW-1185">Reference proteome</keyword>
<dbReference type="EMBL" id="CP042829">
    <property type="protein sequence ID" value="QFG02461.1"/>
    <property type="molecule type" value="Genomic_DNA"/>
</dbReference>
<accession>A0ABX6BZM5</accession>
<feature type="transmembrane region" description="Helical" evidence="1">
    <location>
        <begin position="46"/>
        <end position="71"/>
    </location>
</feature>
<protein>
    <recommendedName>
        <fullName evidence="4">Ferric oxidoreductase domain-containing protein</fullName>
    </recommendedName>
</protein>
<dbReference type="RefSeq" id="WP_158066390.1">
    <property type="nucleotide sequence ID" value="NZ_CP042829.1"/>
</dbReference>
<evidence type="ECO:0000256" key="1">
    <source>
        <dbReference type="SAM" id="Phobius"/>
    </source>
</evidence>
<name>A0ABX6BZM5_9CHLR</name>
<reference evidence="2 3" key="1">
    <citation type="submission" date="2019-10" db="EMBL/GenBank/DDBJ databases">
        <title>Thermopilla bonchosmolovskayae gen. nov., sp. nov., a moderately thermophilic Chloroflexi bacterium from a Chukotka hot spring (Arctic, Russia), representing a novel classis Thermopillaia, which include previously uncultivated lineage OLB14.</title>
        <authorList>
            <person name="Kochetkova T.V."/>
            <person name="Zayulina K.S."/>
            <person name="Zhigarkov V.S."/>
            <person name="Minaev N.V."/>
            <person name="Novikov A."/>
            <person name="Toshchakov S.V."/>
            <person name="Elcheninov A.G."/>
            <person name="Kublanov I.V."/>
        </authorList>
    </citation>
    <scope>NUCLEOTIDE SEQUENCE [LARGE SCALE GENOMIC DNA]</scope>
    <source>
        <strain evidence="2 3">3753O</strain>
    </source>
</reference>
<organism evidence="2 3">
    <name type="scientific">Tepidiforma bonchosmolovskayae</name>
    <dbReference type="NCBI Taxonomy" id="2601677"/>
    <lineage>
        <taxon>Bacteria</taxon>
        <taxon>Bacillati</taxon>
        <taxon>Chloroflexota</taxon>
        <taxon>Tepidiformia</taxon>
        <taxon>Tepidiformales</taxon>
        <taxon>Tepidiformaceae</taxon>
        <taxon>Tepidiforma</taxon>
    </lineage>
</organism>
<proteinExistence type="predicted"/>
<evidence type="ECO:0000313" key="2">
    <source>
        <dbReference type="EMBL" id="QFG02461.1"/>
    </source>
</evidence>
<keyword evidence="1" id="KW-0472">Membrane</keyword>
<evidence type="ECO:0000313" key="3">
    <source>
        <dbReference type="Proteomes" id="UP000326331"/>
    </source>
</evidence>
<dbReference type="Proteomes" id="UP000326331">
    <property type="component" value="Chromosome"/>
</dbReference>
<feature type="transmembrane region" description="Helical" evidence="1">
    <location>
        <begin position="83"/>
        <end position="104"/>
    </location>
</feature>
<feature type="transmembrane region" description="Helical" evidence="1">
    <location>
        <begin position="124"/>
        <end position="142"/>
    </location>
</feature>
<keyword evidence="1" id="KW-0812">Transmembrane</keyword>
<evidence type="ECO:0008006" key="4">
    <source>
        <dbReference type="Google" id="ProtNLM"/>
    </source>
</evidence>
<feature type="transmembrane region" description="Helical" evidence="1">
    <location>
        <begin position="183"/>
        <end position="203"/>
    </location>
</feature>
<keyword evidence="1" id="KW-1133">Transmembrane helix</keyword>